<dbReference type="CDD" id="cd07012">
    <property type="entry name" value="PBP2_Bug_TTT"/>
    <property type="match status" value="1"/>
</dbReference>
<keyword evidence="4" id="KW-1185">Reference proteome</keyword>
<dbReference type="PANTHER" id="PTHR42928">
    <property type="entry name" value="TRICARBOXYLATE-BINDING PROTEIN"/>
    <property type="match status" value="1"/>
</dbReference>
<dbReference type="GeneID" id="56588319"/>
<dbReference type="OrthoDB" id="9129411at2"/>
<comment type="similarity">
    <text evidence="1">Belongs to the UPF0065 (bug) family.</text>
</comment>
<dbReference type="PATRIC" id="fig|123899.6.peg.250"/>
<protein>
    <submittedName>
        <fullName evidence="3">Putattive exported protein</fullName>
    </submittedName>
</protein>
<name>A0A157PXB4_9BORD</name>
<dbReference type="InterPro" id="IPR005064">
    <property type="entry name" value="BUG"/>
</dbReference>
<dbReference type="eggNOG" id="COG3181">
    <property type="taxonomic scope" value="Bacteria"/>
</dbReference>
<evidence type="ECO:0000313" key="3">
    <source>
        <dbReference type="EMBL" id="SAI66454.1"/>
    </source>
</evidence>
<dbReference type="Pfam" id="PF03401">
    <property type="entry name" value="TctC"/>
    <property type="match status" value="1"/>
</dbReference>
<dbReference type="RefSeq" id="WP_025516721.1">
    <property type="nucleotide sequence ID" value="NZ_CP016340.1"/>
</dbReference>
<dbReference type="SUPFAM" id="SSF53850">
    <property type="entry name" value="Periplasmic binding protein-like II"/>
    <property type="match status" value="1"/>
</dbReference>
<dbReference type="Gene3D" id="3.40.190.150">
    <property type="entry name" value="Bordetella uptake gene, domain 1"/>
    <property type="match status" value="1"/>
</dbReference>
<feature type="chain" id="PRO_5009816586" evidence="2">
    <location>
        <begin position="24"/>
        <end position="323"/>
    </location>
</feature>
<feature type="signal peptide" evidence="2">
    <location>
        <begin position="1"/>
        <end position="23"/>
    </location>
</feature>
<dbReference type="EMBL" id="LT546645">
    <property type="protein sequence ID" value="SAI66454.1"/>
    <property type="molecule type" value="Genomic_DNA"/>
</dbReference>
<keyword evidence="2" id="KW-0732">Signal</keyword>
<dbReference type="InterPro" id="IPR042100">
    <property type="entry name" value="Bug_dom1"/>
</dbReference>
<proteinExistence type="inferred from homology"/>
<dbReference type="Gene3D" id="3.40.190.10">
    <property type="entry name" value="Periplasmic binding protein-like II"/>
    <property type="match status" value="1"/>
</dbReference>
<accession>A0A157PXB4</accession>
<dbReference type="KEGG" id="btrm:SAMEA390648700267"/>
<evidence type="ECO:0000313" key="4">
    <source>
        <dbReference type="Proteomes" id="UP000076825"/>
    </source>
</evidence>
<dbReference type="PIRSF" id="PIRSF017082">
    <property type="entry name" value="YflP"/>
    <property type="match status" value="1"/>
</dbReference>
<reference evidence="3 4" key="1">
    <citation type="submission" date="2016-04" db="EMBL/GenBank/DDBJ databases">
        <authorList>
            <consortium name="Pathogen Informatics"/>
        </authorList>
    </citation>
    <scope>NUCLEOTIDE SEQUENCE [LARGE SCALE GENOMIC DNA]</scope>
    <source>
        <strain evidence="3 4">H044680328</strain>
    </source>
</reference>
<organism evidence="3 4">
    <name type="scientific">Bordetella trematum</name>
    <dbReference type="NCBI Taxonomy" id="123899"/>
    <lineage>
        <taxon>Bacteria</taxon>
        <taxon>Pseudomonadati</taxon>
        <taxon>Pseudomonadota</taxon>
        <taxon>Betaproteobacteria</taxon>
        <taxon>Burkholderiales</taxon>
        <taxon>Alcaligenaceae</taxon>
        <taxon>Bordetella</taxon>
    </lineage>
</organism>
<evidence type="ECO:0000256" key="2">
    <source>
        <dbReference type="SAM" id="SignalP"/>
    </source>
</evidence>
<dbReference type="AlphaFoldDB" id="A0A157PXB4"/>
<dbReference type="STRING" id="123899.SAMEA3906487_00267"/>
<sequence>MNFKTLSATLLTTLALSAGAAQADTWPSRPVTIVVPFAAGQTGDMIARMISKELQEKFNQGFIVENRPGSGGRIGTTYAARAKPDGYTLLMTSTGPFAITPALYPQETKYDPLTDFTGIAETASTPQVVAVSNASGIGSFSDMVKQAKTKDLSYGSAGNGSLQHLTMELLKKEIGFPMVHVPFKGSSESKTALIGNTLEATSDSLPPLLPAVKADQLRAVAVISDARSPYLPDVPTLGELGFPKMSAVAFFGLVAPKDTPKEIVDALNREVIAMFKTPAFQEQMRAQALTLPAERSPEQFSAYLADEVAHWKKVVEQAQVSIE</sequence>
<dbReference type="PANTHER" id="PTHR42928:SF5">
    <property type="entry name" value="BLR1237 PROTEIN"/>
    <property type="match status" value="1"/>
</dbReference>
<gene>
    <name evidence="3" type="ORF">SAMEA3906487_00267</name>
</gene>
<dbReference type="Proteomes" id="UP000076825">
    <property type="component" value="Chromosome 1"/>
</dbReference>
<evidence type="ECO:0000256" key="1">
    <source>
        <dbReference type="ARBA" id="ARBA00006987"/>
    </source>
</evidence>